<protein>
    <submittedName>
        <fullName evidence="1">Uncharacterized protein</fullName>
    </submittedName>
</protein>
<sequence length="78" mass="9092">MAHYDLDDVAIVEDAEQPLTYELSGSDTEKEIEWVKQKQREQTKNRKKLGISDPLFRFTTVQVETLKQTFLLAIRPPN</sequence>
<dbReference type="Proteomes" id="UP001562425">
    <property type="component" value="Unassembled WGS sequence"/>
</dbReference>
<evidence type="ECO:0000313" key="3">
    <source>
        <dbReference type="Proteomes" id="UP001562425"/>
    </source>
</evidence>
<accession>A0ABD1D023</accession>
<proteinExistence type="predicted"/>
<keyword evidence="3" id="KW-1185">Reference proteome</keyword>
<evidence type="ECO:0000313" key="1">
    <source>
        <dbReference type="EMBL" id="KAL1383987.1"/>
    </source>
</evidence>
<gene>
    <name evidence="2" type="ORF">pipiens_000187</name>
    <name evidence="1" type="ORF">pipiens_001358</name>
</gene>
<comment type="caution">
    <text evidence="1">The sequence shown here is derived from an EMBL/GenBank/DDBJ whole genome shotgun (WGS) entry which is preliminary data.</text>
</comment>
<dbReference type="EMBL" id="JBEHCU010008374">
    <property type="protein sequence ID" value="KAL1383987.1"/>
    <property type="molecule type" value="Genomic_DNA"/>
</dbReference>
<dbReference type="EMBL" id="JBEHCU010005543">
    <property type="protein sequence ID" value="KAL1399449.1"/>
    <property type="molecule type" value="Genomic_DNA"/>
</dbReference>
<name>A0ABD1D023_CULPP</name>
<organism evidence="1 3">
    <name type="scientific">Culex pipiens pipiens</name>
    <name type="common">Northern house mosquito</name>
    <dbReference type="NCBI Taxonomy" id="38569"/>
    <lineage>
        <taxon>Eukaryota</taxon>
        <taxon>Metazoa</taxon>
        <taxon>Ecdysozoa</taxon>
        <taxon>Arthropoda</taxon>
        <taxon>Hexapoda</taxon>
        <taxon>Insecta</taxon>
        <taxon>Pterygota</taxon>
        <taxon>Neoptera</taxon>
        <taxon>Endopterygota</taxon>
        <taxon>Diptera</taxon>
        <taxon>Nematocera</taxon>
        <taxon>Culicoidea</taxon>
        <taxon>Culicidae</taxon>
        <taxon>Culicinae</taxon>
        <taxon>Culicini</taxon>
        <taxon>Culex</taxon>
        <taxon>Culex</taxon>
    </lineage>
</organism>
<dbReference type="AlphaFoldDB" id="A0ABD1D023"/>
<reference evidence="1 3" key="1">
    <citation type="submission" date="2024-05" db="EMBL/GenBank/DDBJ databases">
        <title>Culex pipiens pipiens assembly and annotation.</title>
        <authorList>
            <person name="Alout H."/>
            <person name="Durand T."/>
        </authorList>
    </citation>
    <scope>NUCLEOTIDE SEQUENCE [LARGE SCALE GENOMIC DNA]</scope>
    <source>
        <strain evidence="1">HA-2024</strain>
        <tissue evidence="1">Whole body</tissue>
    </source>
</reference>
<evidence type="ECO:0000313" key="2">
    <source>
        <dbReference type="EMBL" id="KAL1399449.1"/>
    </source>
</evidence>